<evidence type="ECO:0000313" key="3">
    <source>
        <dbReference type="Proteomes" id="UP000199558"/>
    </source>
</evidence>
<protein>
    <submittedName>
        <fullName evidence="2">MEDS: MEthanogen/methylotroph, DcmR Sensory domain</fullName>
    </submittedName>
</protein>
<dbReference type="RefSeq" id="WP_176558785.1">
    <property type="nucleotide sequence ID" value="NZ_FLRH01000003.1"/>
</dbReference>
<feature type="domain" description="STAS" evidence="1">
    <location>
        <begin position="200"/>
        <end position="286"/>
    </location>
</feature>
<name>A0A1A9BCJ4_9ACTN</name>
<dbReference type="Pfam" id="PF14417">
    <property type="entry name" value="MEDS"/>
    <property type="match status" value="1"/>
</dbReference>
<evidence type="ECO:0000313" key="2">
    <source>
        <dbReference type="EMBL" id="SBT66597.1"/>
    </source>
</evidence>
<dbReference type="InterPro" id="IPR058548">
    <property type="entry name" value="MlaB-like_STAS"/>
</dbReference>
<organism evidence="2 3">
    <name type="scientific">Micromonospora sediminicola</name>
    <dbReference type="NCBI Taxonomy" id="946078"/>
    <lineage>
        <taxon>Bacteria</taxon>
        <taxon>Bacillati</taxon>
        <taxon>Actinomycetota</taxon>
        <taxon>Actinomycetes</taxon>
        <taxon>Micromonosporales</taxon>
        <taxon>Micromonosporaceae</taxon>
        <taxon>Micromonospora</taxon>
    </lineage>
</organism>
<dbReference type="InterPro" id="IPR025847">
    <property type="entry name" value="MEDS_domain"/>
</dbReference>
<evidence type="ECO:0000259" key="1">
    <source>
        <dbReference type="PROSITE" id="PS50801"/>
    </source>
</evidence>
<gene>
    <name evidence="2" type="ORF">GA0070622_3620</name>
</gene>
<dbReference type="InterPro" id="IPR036513">
    <property type="entry name" value="STAS_dom_sf"/>
</dbReference>
<dbReference type="Pfam" id="PF13466">
    <property type="entry name" value="STAS_2"/>
    <property type="match status" value="1"/>
</dbReference>
<accession>A0A1A9BCJ4</accession>
<dbReference type="AlphaFoldDB" id="A0A1A9BCJ4"/>
<dbReference type="EMBL" id="FLRH01000003">
    <property type="protein sequence ID" value="SBT66597.1"/>
    <property type="molecule type" value="Genomic_DNA"/>
</dbReference>
<dbReference type="PROSITE" id="PS50801">
    <property type="entry name" value="STAS"/>
    <property type="match status" value="1"/>
</dbReference>
<sequence>MTATTVVDQVDLGDHVCWIHDDDGDALDTVGRFAATGLRRGHKVVCFTETSTPQAVRARVDAVGVPTEAAVAAGQLRILPAVEAFLVGGRPTPAAMAEAVRDEVTRARREGYPGVRLSGDMAWVLGTAVSLDELRRYEQALNPLFPDSRVAGLCLYDRRRFPAEQLRILAAAHPGTAGPRPPRTWSPLLRAYRVGDPPGLRLVGQVDRSNRDAFIALLADLTAGERAPAGPPVLDLTDLSFADAGAATELARADRASHTGIRLVGCRPALHRLLHVLGGVTSGAPA</sequence>
<dbReference type="SUPFAM" id="SSF52091">
    <property type="entry name" value="SpoIIaa-like"/>
    <property type="match status" value="1"/>
</dbReference>
<dbReference type="STRING" id="946078.GA0070622_3620"/>
<keyword evidence="3" id="KW-1185">Reference proteome</keyword>
<dbReference type="Proteomes" id="UP000199558">
    <property type="component" value="Unassembled WGS sequence"/>
</dbReference>
<proteinExistence type="predicted"/>
<dbReference type="InterPro" id="IPR002645">
    <property type="entry name" value="STAS_dom"/>
</dbReference>
<reference evidence="3" key="1">
    <citation type="submission" date="2016-06" db="EMBL/GenBank/DDBJ databases">
        <authorList>
            <person name="Varghese N."/>
            <person name="Submissions Spin"/>
        </authorList>
    </citation>
    <scope>NUCLEOTIDE SEQUENCE [LARGE SCALE GENOMIC DNA]</scope>
    <source>
        <strain evidence="3">DSM 45794</strain>
    </source>
</reference>
<dbReference type="Gene3D" id="3.30.750.24">
    <property type="entry name" value="STAS domain"/>
    <property type="match status" value="1"/>
</dbReference>